<dbReference type="SMART" id="SM00320">
    <property type="entry name" value="WD40"/>
    <property type="match status" value="4"/>
</dbReference>
<feature type="non-terminal residue" evidence="1">
    <location>
        <position position="539"/>
    </location>
</feature>
<gene>
    <name evidence="1" type="ORF">UX06_C0037G0001</name>
</gene>
<proteinExistence type="predicted"/>
<dbReference type="Gene3D" id="2.130.10.10">
    <property type="entry name" value="YVTN repeat-like/Quinoprotein amine dehydrogenase"/>
    <property type="match status" value="2"/>
</dbReference>
<evidence type="ECO:0000313" key="1">
    <source>
        <dbReference type="EMBL" id="KKU03636.1"/>
    </source>
</evidence>
<dbReference type="InterPro" id="IPR051200">
    <property type="entry name" value="Host-pathogen_enzymatic-act"/>
</dbReference>
<protein>
    <submittedName>
        <fullName evidence="1">WD40 repeat-containing protein</fullName>
    </submittedName>
</protein>
<dbReference type="InterPro" id="IPR015943">
    <property type="entry name" value="WD40/YVTN_repeat-like_dom_sf"/>
</dbReference>
<comment type="caution">
    <text evidence="1">The sequence shown here is derived from an EMBL/GenBank/DDBJ whole genome shotgun (WGS) entry which is preliminary data.</text>
</comment>
<dbReference type="EMBL" id="LCKT01000037">
    <property type="protein sequence ID" value="KKU03636.1"/>
    <property type="molecule type" value="Genomic_DNA"/>
</dbReference>
<name>A0A0G1M5X7_9BACT</name>
<sequence>MIVGSKRFIVFVLAFSISFGLFYTRVLAEEKGLFGGGGQMIPKLPKTANDPELFNGHVYPNWGPVCQRYTYSVIYRDKEGRKPEYVKIYFNGKMIETQPAFAKASADKKDYQQGVKYEYKYVPNKLGSNFYYFEASNGLGKARASIIDSPDNGPVLFRSAFDKNEIAVIDKQTNKKILKFSTGKEWVGGVSLSDDGRYLAAKTFKHVYLFDTTKPEKPLWQFNCEECGESKGGVAISRDGSKIIAALGEVVVAFNRTSSKPIWKYNTSNAYNVAISRDGKYMAAATMGEESNPDSNLLILWGDKSGTPLWQYHASGNFHDVSLSVDGSFVAGSTGCPDRRFYLFSRDSNKPLIRTDPLTRDSPVHQAKISADGSSAAVGSESDAGAVFLFNKNSKTPVWKFSTVGGSSVRALNFTPDGRYIGAATFGGQAYIFDRQSNRPAASWLVNNIALGGVDIADDGSFIAVGGTDNKLHLFDRDKKEGVEIPFDEYLEEIDISANGKYIAAGTGGSVYFFETFDKDTTPVVCAAILEPKAEAEER</sequence>
<dbReference type="SUPFAM" id="SSF50998">
    <property type="entry name" value="Quinoprotein alcohol dehydrogenase-like"/>
    <property type="match status" value="1"/>
</dbReference>
<organism evidence="1 2">
    <name type="scientific">Candidatus Giovannonibacteria bacterium GW2011_GWA2_45_21</name>
    <dbReference type="NCBI Taxonomy" id="1618649"/>
    <lineage>
        <taxon>Bacteria</taxon>
        <taxon>Candidatus Giovannoniibacteriota</taxon>
    </lineage>
</organism>
<dbReference type="InterPro" id="IPR001680">
    <property type="entry name" value="WD40_rpt"/>
</dbReference>
<dbReference type="PANTHER" id="PTHR47197:SF3">
    <property type="entry name" value="DIHYDRO-HEME D1 DEHYDROGENASE"/>
    <property type="match status" value="1"/>
</dbReference>
<accession>A0A0G1M5X7</accession>
<dbReference type="AlphaFoldDB" id="A0A0G1M5X7"/>
<evidence type="ECO:0000313" key="2">
    <source>
        <dbReference type="Proteomes" id="UP000034696"/>
    </source>
</evidence>
<reference evidence="1 2" key="1">
    <citation type="journal article" date="2015" name="Nature">
        <title>rRNA introns, odd ribosomes, and small enigmatic genomes across a large radiation of phyla.</title>
        <authorList>
            <person name="Brown C.T."/>
            <person name="Hug L.A."/>
            <person name="Thomas B.C."/>
            <person name="Sharon I."/>
            <person name="Castelle C.J."/>
            <person name="Singh A."/>
            <person name="Wilkins M.J."/>
            <person name="Williams K.H."/>
            <person name="Banfield J.F."/>
        </authorList>
    </citation>
    <scope>NUCLEOTIDE SEQUENCE [LARGE SCALE GENOMIC DNA]</scope>
</reference>
<dbReference type="InterPro" id="IPR011047">
    <property type="entry name" value="Quinoprotein_ADH-like_sf"/>
</dbReference>
<dbReference type="PANTHER" id="PTHR47197">
    <property type="entry name" value="PROTEIN NIRF"/>
    <property type="match status" value="1"/>
</dbReference>
<dbReference type="Proteomes" id="UP000034696">
    <property type="component" value="Unassembled WGS sequence"/>
</dbReference>